<comment type="caution">
    <text evidence="1">The sequence shown here is derived from an EMBL/GenBank/DDBJ whole genome shotgun (WGS) entry which is preliminary data.</text>
</comment>
<dbReference type="AlphaFoldDB" id="A0A1B7NSN9"/>
<evidence type="ECO:0000313" key="2">
    <source>
        <dbReference type="Proteomes" id="UP000091918"/>
    </source>
</evidence>
<dbReference type="STRING" id="1658172.A0A1B7NSN9"/>
<gene>
    <name evidence="1" type="ORF">ACJ72_06025</name>
</gene>
<dbReference type="EMBL" id="LGUA01000944">
    <property type="protein sequence ID" value="OAX79657.1"/>
    <property type="molecule type" value="Genomic_DNA"/>
</dbReference>
<name>A0A1B7NSN9_9EURO</name>
<keyword evidence="2" id="KW-1185">Reference proteome</keyword>
<evidence type="ECO:0000313" key="1">
    <source>
        <dbReference type="EMBL" id="OAX79657.1"/>
    </source>
</evidence>
<dbReference type="InterPro" id="IPR015424">
    <property type="entry name" value="PyrdxlP-dep_Trfase"/>
</dbReference>
<dbReference type="InterPro" id="IPR015421">
    <property type="entry name" value="PyrdxlP-dep_Trfase_major"/>
</dbReference>
<organism evidence="1 2">
    <name type="scientific">Emergomyces africanus</name>
    <dbReference type="NCBI Taxonomy" id="1955775"/>
    <lineage>
        <taxon>Eukaryota</taxon>
        <taxon>Fungi</taxon>
        <taxon>Dikarya</taxon>
        <taxon>Ascomycota</taxon>
        <taxon>Pezizomycotina</taxon>
        <taxon>Eurotiomycetes</taxon>
        <taxon>Eurotiomycetidae</taxon>
        <taxon>Onygenales</taxon>
        <taxon>Ajellomycetaceae</taxon>
        <taxon>Emergomyces</taxon>
    </lineage>
</organism>
<dbReference type="OrthoDB" id="2161780at2759"/>
<sequence length="186" mass="20154">MAEVLLAAGLKGLQVLSTYPHSSLGKAAGILGIGRANVKSVCAAADGGESQRPLQFDFQILERELGRSDVASIVAISCGEVNTGQFATEGLDEFTKLRQLCDKYGAWLHIDGAFGLFGRVLKRGARLPEMRGLQRGLWVLGRGVRSSARGLFARLGQETHYPQGFGAVGCSWSRYFNWYFASVVHC</sequence>
<protein>
    <recommendedName>
        <fullName evidence="3">Tyrosine decarboxylase</fullName>
    </recommendedName>
</protein>
<dbReference type="Gene3D" id="3.40.640.10">
    <property type="entry name" value="Type I PLP-dependent aspartate aminotransferase-like (Major domain)"/>
    <property type="match status" value="1"/>
</dbReference>
<evidence type="ECO:0008006" key="3">
    <source>
        <dbReference type="Google" id="ProtNLM"/>
    </source>
</evidence>
<proteinExistence type="predicted"/>
<accession>A0A1B7NSN9</accession>
<reference evidence="1 2" key="1">
    <citation type="submission" date="2015-07" db="EMBL/GenBank/DDBJ databases">
        <title>Emmonsia species relationships and genome sequence.</title>
        <authorList>
            <person name="Cuomo C.A."/>
            <person name="Schwartz I.S."/>
            <person name="Kenyon C."/>
            <person name="de Hoog G.S."/>
            <person name="Govender N.P."/>
            <person name="Botha A."/>
            <person name="Moreno L."/>
            <person name="de Vries M."/>
            <person name="Munoz J.F."/>
            <person name="Stielow J.B."/>
        </authorList>
    </citation>
    <scope>NUCLEOTIDE SEQUENCE [LARGE SCALE GENOMIC DNA]</scope>
    <source>
        <strain evidence="1 2">CBS 136260</strain>
    </source>
</reference>
<dbReference type="SUPFAM" id="SSF53383">
    <property type="entry name" value="PLP-dependent transferases"/>
    <property type="match status" value="1"/>
</dbReference>
<dbReference type="Proteomes" id="UP000091918">
    <property type="component" value="Unassembled WGS sequence"/>
</dbReference>